<evidence type="ECO:0000256" key="2">
    <source>
        <dbReference type="SAM" id="SignalP"/>
    </source>
</evidence>
<dbReference type="VEuPathDB" id="AmoebaDB:EHI_118490"/>
<dbReference type="VEuPathDB" id="AmoebaDB:EHI7A_069130"/>
<reference evidence="3 4" key="1">
    <citation type="submission" date="2016-05" db="EMBL/GenBank/DDBJ databases">
        <title>First whole genome sequencing of Entamoeba histolytica HM1:IMSS-clone-6.</title>
        <authorList>
            <person name="Mukherjee Avik.K."/>
            <person name="Izumyama S."/>
            <person name="Nakada-Tsukui K."/>
            <person name="Nozaki T."/>
        </authorList>
    </citation>
    <scope>NUCLEOTIDE SEQUENCE [LARGE SCALE GENOMIC DNA]</scope>
    <source>
        <strain evidence="3 4">HM1:IMSS clone 6</strain>
    </source>
</reference>
<dbReference type="eggNOG" id="ENOG502RFFT">
    <property type="taxonomic scope" value="Eukaryota"/>
</dbReference>
<name>A0A175JKF8_ENTHI</name>
<evidence type="ECO:0000313" key="4">
    <source>
        <dbReference type="Proteomes" id="UP000078387"/>
    </source>
</evidence>
<protein>
    <submittedName>
        <fullName evidence="3">Uncharacterized protein</fullName>
    </submittedName>
</protein>
<feature type="signal peptide" evidence="2">
    <location>
        <begin position="1"/>
        <end position="18"/>
    </location>
</feature>
<dbReference type="InterPro" id="IPR009030">
    <property type="entry name" value="Growth_fac_rcpt_cys_sf"/>
</dbReference>
<keyword evidence="1" id="KW-1133">Transmembrane helix</keyword>
<dbReference type="EMBL" id="BDEQ01000001">
    <property type="protein sequence ID" value="GAT93914.1"/>
    <property type="molecule type" value="Genomic_DNA"/>
</dbReference>
<evidence type="ECO:0000313" key="3">
    <source>
        <dbReference type="EMBL" id="GAT93914.1"/>
    </source>
</evidence>
<evidence type="ECO:0000256" key="1">
    <source>
        <dbReference type="SAM" id="Phobius"/>
    </source>
</evidence>
<dbReference type="VEuPathDB" id="AmoebaDB:EHI5A_030450"/>
<sequence>MMFILIILIIQTYGCMYGCNKCNDIECISCDEGYQLSNGICISIEYIKDPTNNYLCSSGICVLDYSKSNQTNIKLTSHITSLLLPPHEIIVSINDGDINSIMSGDFIIFSTLVHINSIHLPLSTLHYQKGLNGNVIECNSIFLEEESSIKTLKSNSIELNYHSMNKHNINTIIVDFNTRIKIHVNEGEKKDIEKHGVYFLENTKFISSNKTNNISELISLNLIIGEEEITVPYYFITNLCNNRTSAFLPEIPEDYKTSCPDYIFVKPTTSLWWVSATTFIFCIICVFIFGICFSIYHYFKSRNQ</sequence>
<dbReference type="AlphaFoldDB" id="A0A175JKF8"/>
<proteinExistence type="predicted"/>
<feature type="chain" id="PRO_5008039941" evidence="2">
    <location>
        <begin position="19"/>
        <end position="304"/>
    </location>
</feature>
<feature type="transmembrane region" description="Helical" evidence="1">
    <location>
        <begin position="271"/>
        <end position="299"/>
    </location>
</feature>
<keyword evidence="2" id="KW-0732">Signal</keyword>
<keyword evidence="1" id="KW-0472">Membrane</keyword>
<keyword evidence="1" id="KW-0812">Transmembrane</keyword>
<comment type="caution">
    <text evidence="3">The sequence shown here is derived from an EMBL/GenBank/DDBJ whole genome shotgun (WGS) entry which is preliminary data.</text>
</comment>
<gene>
    <name evidence="3" type="ORF">CL6EHI_118490</name>
</gene>
<dbReference type="SUPFAM" id="SSF57184">
    <property type="entry name" value="Growth factor receptor domain"/>
    <property type="match status" value="1"/>
</dbReference>
<dbReference type="Proteomes" id="UP000078387">
    <property type="component" value="Unassembled WGS sequence"/>
</dbReference>
<accession>A0A175JKF8</accession>
<dbReference type="VEuPathDB" id="AmoebaDB:EHI8A_069100"/>
<dbReference type="VEuPathDB" id="AmoebaDB:KM1_034810"/>
<organism evidence="3 4">
    <name type="scientific">Entamoeba histolytica</name>
    <dbReference type="NCBI Taxonomy" id="5759"/>
    <lineage>
        <taxon>Eukaryota</taxon>
        <taxon>Amoebozoa</taxon>
        <taxon>Evosea</taxon>
        <taxon>Archamoebae</taxon>
        <taxon>Mastigamoebida</taxon>
        <taxon>Entamoebidae</taxon>
        <taxon>Entamoeba</taxon>
    </lineage>
</organism>